<comment type="cofactor">
    <cofactor evidence="2">
        <name>Fe(2+)</name>
        <dbReference type="ChEBI" id="CHEBI:29033"/>
    </cofactor>
    <text evidence="2">Binds 1 Fe(2+) ion.</text>
</comment>
<reference evidence="3" key="1">
    <citation type="journal article" date="2014" name="Int. J. Syst. Evol. Microbiol.">
        <title>Complete genome of a new Firmicutes species belonging to the dominant human colonic microbiota ('Ruminococcus bicirculans') reveals two chromosomes and a selective capacity to utilize plant glucans.</title>
        <authorList>
            <consortium name="NISC Comparative Sequencing Program"/>
            <person name="Wegmann U."/>
            <person name="Louis P."/>
            <person name="Goesmann A."/>
            <person name="Henrissat B."/>
            <person name="Duncan S.H."/>
            <person name="Flint H.J."/>
        </authorList>
    </citation>
    <scope>NUCLEOTIDE SEQUENCE</scope>
    <source>
        <strain evidence="3">NBRC 102424</strain>
    </source>
</reference>
<dbReference type="InterPro" id="IPR023635">
    <property type="entry name" value="Peptide_deformylase"/>
</dbReference>
<dbReference type="RefSeq" id="WP_284722071.1">
    <property type="nucleotide sequence ID" value="NZ_BSND01000003.1"/>
</dbReference>
<protein>
    <recommendedName>
        <fullName evidence="2">Peptide deformylase</fullName>
        <shortName evidence="2">PDF</shortName>
        <ecNumber evidence="2">3.5.1.88</ecNumber>
    </recommendedName>
    <alternativeName>
        <fullName evidence="2">Polypeptide deformylase</fullName>
    </alternativeName>
</protein>
<gene>
    <name evidence="3" type="primary">def_1</name>
    <name evidence="2" type="synonym">def</name>
    <name evidence="3" type="ORF">GCM10007891_00750</name>
</gene>
<feature type="active site" evidence="2">
    <location>
        <position position="144"/>
    </location>
</feature>
<dbReference type="Gene3D" id="3.90.45.10">
    <property type="entry name" value="Peptide deformylase"/>
    <property type="match status" value="1"/>
</dbReference>
<comment type="catalytic activity">
    <reaction evidence="2">
        <text>N-terminal N-formyl-L-methionyl-[peptide] + H2O = N-terminal L-methionyl-[peptide] + formate</text>
        <dbReference type="Rhea" id="RHEA:24420"/>
        <dbReference type="Rhea" id="RHEA-COMP:10639"/>
        <dbReference type="Rhea" id="RHEA-COMP:10640"/>
        <dbReference type="ChEBI" id="CHEBI:15377"/>
        <dbReference type="ChEBI" id="CHEBI:15740"/>
        <dbReference type="ChEBI" id="CHEBI:49298"/>
        <dbReference type="ChEBI" id="CHEBI:64731"/>
        <dbReference type="EC" id="3.5.1.88"/>
    </reaction>
</comment>
<keyword evidence="4" id="KW-1185">Reference proteome</keyword>
<organism evidence="3 4">
    <name type="scientific">Methylophaga thalassica</name>
    <dbReference type="NCBI Taxonomy" id="40223"/>
    <lineage>
        <taxon>Bacteria</taxon>
        <taxon>Pseudomonadati</taxon>
        <taxon>Pseudomonadota</taxon>
        <taxon>Gammaproteobacteria</taxon>
        <taxon>Thiotrichales</taxon>
        <taxon>Piscirickettsiaceae</taxon>
        <taxon>Methylophaga</taxon>
    </lineage>
</organism>
<dbReference type="NCBIfam" id="TIGR00079">
    <property type="entry name" value="pept_deformyl"/>
    <property type="match status" value="1"/>
</dbReference>
<keyword evidence="2" id="KW-0479">Metal-binding</keyword>
<dbReference type="Pfam" id="PF01327">
    <property type="entry name" value="Pep_deformylase"/>
    <property type="match status" value="1"/>
</dbReference>
<feature type="binding site" evidence="2">
    <location>
        <position position="147"/>
    </location>
    <ligand>
        <name>Fe cation</name>
        <dbReference type="ChEBI" id="CHEBI:24875"/>
    </ligand>
</feature>
<comment type="caution">
    <text evidence="3">The sequence shown here is derived from an EMBL/GenBank/DDBJ whole genome shotgun (WGS) entry which is preliminary data.</text>
</comment>
<dbReference type="PANTHER" id="PTHR10458:SF22">
    <property type="entry name" value="PEPTIDE DEFORMYLASE"/>
    <property type="match status" value="1"/>
</dbReference>
<dbReference type="Proteomes" id="UP001161423">
    <property type="component" value="Unassembled WGS sequence"/>
</dbReference>
<keyword evidence="2" id="KW-0378">Hydrolase</keyword>
<accession>A0ABQ5TP63</accession>
<dbReference type="NCBIfam" id="NF001159">
    <property type="entry name" value="PRK00150.1-3"/>
    <property type="match status" value="1"/>
</dbReference>
<proteinExistence type="inferred from homology"/>
<feature type="binding site" evidence="2">
    <location>
        <position position="143"/>
    </location>
    <ligand>
        <name>Fe cation</name>
        <dbReference type="ChEBI" id="CHEBI:24875"/>
    </ligand>
</feature>
<dbReference type="HAMAP" id="MF_00163">
    <property type="entry name" value="Pep_deformylase"/>
    <property type="match status" value="1"/>
</dbReference>
<feature type="binding site" evidence="2">
    <location>
        <position position="101"/>
    </location>
    <ligand>
        <name>Fe cation</name>
        <dbReference type="ChEBI" id="CHEBI:24875"/>
    </ligand>
</feature>
<dbReference type="PANTHER" id="PTHR10458">
    <property type="entry name" value="PEPTIDE DEFORMYLASE"/>
    <property type="match status" value="1"/>
</dbReference>
<evidence type="ECO:0000313" key="3">
    <source>
        <dbReference type="EMBL" id="GLP98221.1"/>
    </source>
</evidence>
<reference evidence="3" key="2">
    <citation type="submission" date="2023-01" db="EMBL/GenBank/DDBJ databases">
        <title>Draft genome sequence of Methylophaga thalassica strain NBRC 102424.</title>
        <authorList>
            <person name="Sun Q."/>
            <person name="Mori K."/>
        </authorList>
    </citation>
    <scope>NUCLEOTIDE SEQUENCE</scope>
    <source>
        <strain evidence="3">NBRC 102424</strain>
    </source>
</reference>
<dbReference type="PIRSF" id="PIRSF004749">
    <property type="entry name" value="Pep_def"/>
    <property type="match status" value="1"/>
</dbReference>
<dbReference type="InterPro" id="IPR036821">
    <property type="entry name" value="Peptide_deformylase_sf"/>
</dbReference>
<comment type="similarity">
    <text evidence="1 2">Belongs to the polypeptide deformylase family.</text>
</comment>
<name>A0ABQ5TP63_9GAMM</name>
<dbReference type="PRINTS" id="PR01576">
    <property type="entry name" value="PDEFORMYLASE"/>
</dbReference>
<keyword evidence="2" id="KW-0648">Protein biosynthesis</keyword>
<dbReference type="SUPFAM" id="SSF56420">
    <property type="entry name" value="Peptide deformylase"/>
    <property type="match status" value="1"/>
</dbReference>
<keyword evidence="2" id="KW-0408">Iron</keyword>
<evidence type="ECO:0000313" key="4">
    <source>
        <dbReference type="Proteomes" id="UP001161423"/>
    </source>
</evidence>
<dbReference type="EC" id="3.5.1.88" evidence="2"/>
<sequence>MTKLFDIFQLGHPILRQPTERVEDIMNPAFQSQLDKLMDFVMEKGGMGIAAPQVGISQRFFIMSSHPNARYPHAPDVPAFFVINPEIISTSNTQEKDWEGCLSLPGIRGLVPRHTQIHVRYQTRQAEWVETRYDGFLARVFQHEFDHLQGHVFLDRVESTYEVMMEHEWQKQIVENRKGL</sequence>
<evidence type="ECO:0000256" key="2">
    <source>
        <dbReference type="HAMAP-Rule" id="MF_00163"/>
    </source>
</evidence>
<comment type="function">
    <text evidence="2">Removes the formyl group from the N-terminal Met of newly synthesized proteins. Requires at least a dipeptide for an efficient rate of reaction. N-terminal L-methionine is a prerequisite for activity but the enzyme has broad specificity at other positions.</text>
</comment>
<evidence type="ECO:0000256" key="1">
    <source>
        <dbReference type="ARBA" id="ARBA00010759"/>
    </source>
</evidence>
<dbReference type="CDD" id="cd00487">
    <property type="entry name" value="Pep_deformylase"/>
    <property type="match status" value="1"/>
</dbReference>
<dbReference type="EMBL" id="BSND01000003">
    <property type="protein sequence ID" value="GLP98221.1"/>
    <property type="molecule type" value="Genomic_DNA"/>
</dbReference>